<gene>
    <name evidence="1" type="ORF">E2F50_07970</name>
</gene>
<protein>
    <submittedName>
        <fullName evidence="1">Uncharacterized protein</fullName>
    </submittedName>
</protein>
<proteinExistence type="predicted"/>
<comment type="caution">
    <text evidence="1">The sequence shown here is derived from an EMBL/GenBank/DDBJ whole genome shotgun (WGS) entry which is preliminary data.</text>
</comment>
<dbReference type="Proteomes" id="UP000295238">
    <property type="component" value="Unassembled WGS sequence"/>
</dbReference>
<reference evidence="1 2" key="1">
    <citation type="submission" date="2019-03" db="EMBL/GenBank/DDBJ databases">
        <title>Rhizobium sp. nov., an bacterium isolated from biocrust in Mu Us Desert.</title>
        <authorList>
            <person name="Lixiong L."/>
        </authorList>
    </citation>
    <scope>NUCLEOTIDE SEQUENCE [LARGE SCALE GENOMIC DNA]</scope>
    <source>
        <strain evidence="1 2">SPY-1</strain>
    </source>
</reference>
<dbReference type="EMBL" id="SMTL01000002">
    <property type="protein sequence ID" value="TDK36839.1"/>
    <property type="molecule type" value="Genomic_DNA"/>
</dbReference>
<dbReference type="RefSeq" id="WP_133315617.1">
    <property type="nucleotide sequence ID" value="NZ_SMTL01000002.1"/>
</dbReference>
<name>A0A4R5UJB9_9HYPH</name>
<organism evidence="1 2">
    <name type="scientific">Rhizobium deserti</name>
    <dbReference type="NCBI Taxonomy" id="2547961"/>
    <lineage>
        <taxon>Bacteria</taxon>
        <taxon>Pseudomonadati</taxon>
        <taxon>Pseudomonadota</taxon>
        <taxon>Alphaproteobacteria</taxon>
        <taxon>Hyphomicrobiales</taxon>
        <taxon>Rhizobiaceae</taxon>
        <taxon>Rhizobium/Agrobacterium group</taxon>
        <taxon>Rhizobium</taxon>
    </lineage>
</organism>
<accession>A0A4R5UJB9</accession>
<dbReference type="AlphaFoldDB" id="A0A4R5UJB9"/>
<sequence length="92" mass="10383">MNKNVIYRSCVSIKARFASFWFRRLAHRLAFPSQATLSQFIASASLRAVTLPDRSDAQKAGEPFPTKQDRVRSSIIQDDPISFVILLGPFPE</sequence>
<keyword evidence="2" id="KW-1185">Reference proteome</keyword>
<evidence type="ECO:0000313" key="1">
    <source>
        <dbReference type="EMBL" id="TDK36839.1"/>
    </source>
</evidence>
<evidence type="ECO:0000313" key="2">
    <source>
        <dbReference type="Proteomes" id="UP000295238"/>
    </source>
</evidence>